<gene>
    <name evidence="3" type="ORF">ERS132416_00728</name>
    <name evidence="4" type="ORF">ERS132461_00809</name>
</gene>
<feature type="transmembrane region" description="Helical" evidence="2">
    <location>
        <begin position="330"/>
        <end position="349"/>
    </location>
</feature>
<keyword evidence="2" id="KW-0472">Membrane</keyword>
<keyword evidence="2" id="KW-0812">Transmembrane</keyword>
<dbReference type="EMBL" id="FIIX01000013">
    <property type="protein sequence ID" value="CYV90571.1"/>
    <property type="molecule type" value="Genomic_DNA"/>
</dbReference>
<dbReference type="RefSeq" id="WP_029944382.1">
    <property type="nucleotide sequence ID" value="NZ_CEFG01000031.1"/>
</dbReference>
<protein>
    <submittedName>
        <fullName evidence="3">ABC-2 family transporter protein</fullName>
    </submittedName>
</protein>
<evidence type="ECO:0000256" key="2">
    <source>
        <dbReference type="SAM" id="Phobius"/>
    </source>
</evidence>
<evidence type="ECO:0000313" key="6">
    <source>
        <dbReference type="Proteomes" id="UP000073494"/>
    </source>
</evidence>
<evidence type="ECO:0000313" key="5">
    <source>
        <dbReference type="Proteomes" id="UP000073388"/>
    </source>
</evidence>
<dbReference type="AlphaFoldDB" id="A0A0N0DMP8"/>
<keyword evidence="2" id="KW-1133">Transmembrane helix</keyword>
<proteinExistence type="predicted"/>
<reference evidence="5 6" key="1">
    <citation type="submission" date="2016-02" db="EMBL/GenBank/DDBJ databases">
        <authorList>
            <consortium name="Pathogen Informatics"/>
        </authorList>
    </citation>
    <scope>NUCLEOTIDE SEQUENCE [LARGE SCALE GENOMIC DNA]</scope>
    <source>
        <strain evidence="3 6">LSS54</strain>
        <strain evidence="4 5">LSS99</strain>
    </source>
</reference>
<feature type="coiled-coil region" evidence="1">
    <location>
        <begin position="45"/>
        <end position="79"/>
    </location>
</feature>
<dbReference type="Proteomes" id="UP000073494">
    <property type="component" value="Unassembled WGS sequence"/>
</dbReference>
<organism evidence="3 6">
    <name type="scientific">Streptococcus suis</name>
    <dbReference type="NCBI Taxonomy" id="1307"/>
    <lineage>
        <taxon>Bacteria</taxon>
        <taxon>Bacillati</taxon>
        <taxon>Bacillota</taxon>
        <taxon>Bacilli</taxon>
        <taxon>Lactobacillales</taxon>
        <taxon>Streptococcaceae</taxon>
        <taxon>Streptococcus</taxon>
    </lineage>
</organism>
<dbReference type="eggNOG" id="ENOG5032AJQ">
    <property type="taxonomic scope" value="Bacteria"/>
</dbReference>
<evidence type="ECO:0000313" key="3">
    <source>
        <dbReference type="EMBL" id="CYU81819.1"/>
    </source>
</evidence>
<feature type="transmembrane region" description="Helical" evidence="2">
    <location>
        <begin position="380"/>
        <end position="399"/>
    </location>
</feature>
<dbReference type="EMBL" id="FIHD01000009">
    <property type="protein sequence ID" value="CYU81819.1"/>
    <property type="molecule type" value="Genomic_DNA"/>
</dbReference>
<keyword evidence="1" id="KW-0175">Coiled coil</keyword>
<name>A0A0N0DMP8_STRSU</name>
<dbReference type="Proteomes" id="UP000073388">
    <property type="component" value="Unassembled WGS sequence"/>
</dbReference>
<evidence type="ECO:0000313" key="4">
    <source>
        <dbReference type="EMBL" id="CYV90571.1"/>
    </source>
</evidence>
<dbReference type="PATRIC" id="fig|1307.473.peg.1757"/>
<feature type="transmembrane region" description="Helical" evidence="2">
    <location>
        <begin position="297"/>
        <end position="318"/>
    </location>
</feature>
<feature type="transmembrane region" description="Helical" evidence="2">
    <location>
        <begin position="242"/>
        <end position="267"/>
    </location>
</feature>
<accession>A0A0N0DMP8</accession>
<sequence length="405" mass="46638">MFQIEGKLFFRSKKNLVAILVLLMTILASSLLAGYHNRQAKLKVIQHYEQSVQNFENIIQDLETQYQTQTLSEEDYQAEKTFFTNYIANFQKEIEAVKKEDWTYFYEKNIQHYQQDGQYISLSYQSYDFTPQTIENTFLMSKYLLEKEIPSAFPTELYLTAFENPKTPTDREIVKSLGQQALKGTSHEIWQGQKQLGLVITLPLFLLTFTNFFIKDQQGTSRQIRLLQTLGLTRIRITTNKYLAFLTLYTALFLTLYLSHLLIAFLLNGNSSWIYPVTTYISKRIDSSLIQTAIKPIYQVILLACGMHYLYLLFLLGVAQTLARVLKNGLAGLVVTLGIAISANFYPHILNPFSLWNAGNLADGSAIIYHQLTGYSIPKVFTVLLISNLLIYCLQFYLLTRKSEV</sequence>
<evidence type="ECO:0000256" key="1">
    <source>
        <dbReference type="SAM" id="Coils"/>
    </source>
</evidence>